<dbReference type="PANTHER" id="PTHR43861">
    <property type="entry name" value="TRANS-ACONITATE 2-METHYLTRANSFERASE-RELATED"/>
    <property type="match status" value="1"/>
</dbReference>
<dbReference type="Proteomes" id="UP000546162">
    <property type="component" value="Unassembled WGS sequence"/>
</dbReference>
<keyword evidence="2" id="KW-0808">Transferase</keyword>
<dbReference type="InterPro" id="IPR013216">
    <property type="entry name" value="Methyltransf_11"/>
</dbReference>
<name>A0A7W7MCW6_9ACTN</name>
<dbReference type="Pfam" id="PF08241">
    <property type="entry name" value="Methyltransf_11"/>
    <property type="match status" value="1"/>
</dbReference>
<dbReference type="GO" id="GO:0008757">
    <property type="term" value="F:S-adenosylmethionine-dependent methyltransferase activity"/>
    <property type="evidence" value="ECO:0007669"/>
    <property type="project" value="InterPro"/>
</dbReference>
<dbReference type="RefSeq" id="WP_185045921.1">
    <property type="nucleotide sequence ID" value="NZ_BAABFG010000005.1"/>
</dbReference>
<dbReference type="EMBL" id="JACHNB010000001">
    <property type="protein sequence ID" value="MBB4745622.1"/>
    <property type="molecule type" value="Genomic_DNA"/>
</dbReference>
<proteinExistence type="predicted"/>
<protein>
    <submittedName>
        <fullName evidence="2">SAM-dependent methyltransferase</fullName>
    </submittedName>
</protein>
<evidence type="ECO:0000313" key="3">
    <source>
        <dbReference type="Proteomes" id="UP000546162"/>
    </source>
</evidence>
<dbReference type="GO" id="GO:0032259">
    <property type="term" value="P:methylation"/>
    <property type="evidence" value="ECO:0007669"/>
    <property type="project" value="UniProtKB-KW"/>
</dbReference>
<keyword evidence="3" id="KW-1185">Reference proteome</keyword>
<organism evidence="2 3">
    <name type="scientific">Actinoplanes octamycinicus</name>
    <dbReference type="NCBI Taxonomy" id="135948"/>
    <lineage>
        <taxon>Bacteria</taxon>
        <taxon>Bacillati</taxon>
        <taxon>Actinomycetota</taxon>
        <taxon>Actinomycetes</taxon>
        <taxon>Micromonosporales</taxon>
        <taxon>Micromonosporaceae</taxon>
        <taxon>Actinoplanes</taxon>
    </lineage>
</organism>
<evidence type="ECO:0000259" key="1">
    <source>
        <dbReference type="Pfam" id="PF08241"/>
    </source>
</evidence>
<reference evidence="2 3" key="1">
    <citation type="submission" date="2020-08" db="EMBL/GenBank/DDBJ databases">
        <title>Sequencing the genomes of 1000 actinobacteria strains.</title>
        <authorList>
            <person name="Klenk H.-P."/>
        </authorList>
    </citation>
    <scope>NUCLEOTIDE SEQUENCE [LARGE SCALE GENOMIC DNA]</scope>
    <source>
        <strain evidence="2 3">DSM 45809</strain>
    </source>
</reference>
<gene>
    <name evidence="2" type="ORF">BJY16_009081</name>
</gene>
<comment type="caution">
    <text evidence="2">The sequence shown here is derived from an EMBL/GenBank/DDBJ whole genome shotgun (WGS) entry which is preliminary data.</text>
</comment>
<dbReference type="Gene3D" id="3.40.50.150">
    <property type="entry name" value="Vaccinia Virus protein VP39"/>
    <property type="match status" value="1"/>
</dbReference>
<dbReference type="CDD" id="cd02440">
    <property type="entry name" value="AdoMet_MTases"/>
    <property type="match status" value="1"/>
</dbReference>
<feature type="domain" description="Methyltransferase type 11" evidence="1">
    <location>
        <begin position="44"/>
        <end position="144"/>
    </location>
</feature>
<dbReference type="SUPFAM" id="SSF53335">
    <property type="entry name" value="S-adenosyl-L-methionine-dependent methyltransferases"/>
    <property type="match status" value="1"/>
</dbReference>
<evidence type="ECO:0000313" key="2">
    <source>
        <dbReference type="EMBL" id="MBB4745622.1"/>
    </source>
</evidence>
<keyword evidence="2" id="KW-0489">Methyltransferase</keyword>
<sequence length="257" mass="27628">MTSTFTPGEKTWLAHLGTLRQVVRQELVARQLAERLRPDPQRVLDVGCGQGSQALRLARLGHEVTALDSSEPMLAELTRSLEREPAQVRDRVQVVRADASRLAGTFSPGCFDVVLCHGVLMYFADPGPLLTDLARMLAPGGTLSLLVRNGDGLAMRPGLLGDWAAAGEAFDSSAYRNRLGVAARADRLADLTAALAGRGLEVFAWYGVRVLTDTAADDAPLPSATELNRILDCETRAGATDPYRGVAALTHVFARRP</sequence>
<dbReference type="AlphaFoldDB" id="A0A7W7MCW6"/>
<dbReference type="InterPro" id="IPR029063">
    <property type="entry name" value="SAM-dependent_MTases_sf"/>
</dbReference>
<accession>A0A7W7MCW6</accession>